<feature type="domain" description="Beta-ketoacyl synthase-like N-terminal" evidence="2">
    <location>
        <begin position="50"/>
        <end position="193"/>
    </location>
</feature>
<dbReference type="SUPFAM" id="SSF53901">
    <property type="entry name" value="Thiolase-like"/>
    <property type="match status" value="1"/>
</dbReference>
<feature type="region of interest" description="Disordered" evidence="1">
    <location>
        <begin position="279"/>
        <end position="308"/>
    </location>
</feature>
<dbReference type="Pfam" id="PF00109">
    <property type="entry name" value="ketoacyl-synt"/>
    <property type="match status" value="1"/>
</dbReference>
<dbReference type="InterPro" id="IPR016039">
    <property type="entry name" value="Thiolase-like"/>
</dbReference>
<accession>A0A917P960</accession>
<evidence type="ECO:0000256" key="1">
    <source>
        <dbReference type="SAM" id="MobiDB-lite"/>
    </source>
</evidence>
<organism evidence="3 4">
    <name type="scientific">Streptomyces lacrimifluminis</name>
    <dbReference type="NCBI Taxonomy" id="1500077"/>
    <lineage>
        <taxon>Bacteria</taxon>
        <taxon>Bacillati</taxon>
        <taxon>Actinomycetota</taxon>
        <taxon>Actinomycetes</taxon>
        <taxon>Kitasatosporales</taxon>
        <taxon>Streptomycetaceae</taxon>
        <taxon>Streptomyces</taxon>
    </lineage>
</organism>
<dbReference type="Gene3D" id="3.40.47.10">
    <property type="match status" value="1"/>
</dbReference>
<dbReference type="GO" id="GO:0016747">
    <property type="term" value="F:acyltransferase activity, transferring groups other than amino-acyl groups"/>
    <property type="evidence" value="ECO:0007669"/>
    <property type="project" value="UniProtKB-ARBA"/>
</dbReference>
<evidence type="ECO:0000259" key="2">
    <source>
        <dbReference type="Pfam" id="PF00109"/>
    </source>
</evidence>
<keyword evidence="4" id="KW-1185">Reference proteome</keyword>
<reference evidence="3" key="2">
    <citation type="submission" date="2020-09" db="EMBL/GenBank/DDBJ databases">
        <authorList>
            <person name="Sun Q."/>
            <person name="Zhou Y."/>
        </authorList>
    </citation>
    <scope>NUCLEOTIDE SEQUENCE</scope>
    <source>
        <strain evidence="3">CGMCC 4.7272</strain>
    </source>
</reference>
<dbReference type="EMBL" id="BMMU01000046">
    <property type="protein sequence ID" value="GGJ67379.1"/>
    <property type="molecule type" value="Genomic_DNA"/>
</dbReference>
<sequence length="366" mass="36958">MVSTRCPGPAELAVTGVGVVSPWGDDPETAVVGGSAPFPAGEWFNHRTRLGPRGYKYLPSAAQYILAAARAAQVDRGCPEAHPADRRGFLLATNAGLAGLFDSMDATIAAEGAAGISPASAPYFAVNVLGNRLAAELSLNGFALTFATARTAAVDALSTGALALASGRCDTLVLAAVEEPVPDGRGGGGEQGAVALTLEPAVAARARGTAVRATLRTRSLFVPPAALDGAQGRAHADRVLAAALTQVLPSANPPSTVHVDLDSSPVSAAVVAALAGIPVRLPEPPRDGPYPDGPPEDDDPARTGRLLPPRRIGCLGPALAVARAVNAAKGGDQLVVCATGAGHVALVRVSPYRLTTTQESEHAEAA</sequence>
<evidence type="ECO:0000313" key="3">
    <source>
        <dbReference type="EMBL" id="GGJ67379.1"/>
    </source>
</evidence>
<comment type="caution">
    <text evidence="3">The sequence shown here is derived from an EMBL/GenBank/DDBJ whole genome shotgun (WGS) entry which is preliminary data.</text>
</comment>
<protein>
    <recommendedName>
        <fullName evidence="2">Beta-ketoacyl synthase-like N-terminal domain-containing protein</fullName>
    </recommendedName>
</protein>
<dbReference type="AlphaFoldDB" id="A0A917P960"/>
<evidence type="ECO:0000313" key="4">
    <source>
        <dbReference type="Proteomes" id="UP000625682"/>
    </source>
</evidence>
<proteinExistence type="predicted"/>
<reference evidence="3" key="1">
    <citation type="journal article" date="2014" name="Int. J. Syst. Evol. Microbiol.">
        <title>Complete genome sequence of Corynebacterium casei LMG S-19264T (=DSM 44701T), isolated from a smear-ripened cheese.</title>
        <authorList>
            <consortium name="US DOE Joint Genome Institute (JGI-PGF)"/>
            <person name="Walter F."/>
            <person name="Albersmeier A."/>
            <person name="Kalinowski J."/>
            <person name="Ruckert C."/>
        </authorList>
    </citation>
    <scope>NUCLEOTIDE SEQUENCE</scope>
    <source>
        <strain evidence="3">CGMCC 4.7272</strain>
    </source>
</reference>
<dbReference type="Proteomes" id="UP000625682">
    <property type="component" value="Unassembled WGS sequence"/>
</dbReference>
<dbReference type="InterPro" id="IPR014030">
    <property type="entry name" value="Ketoacyl_synth_N"/>
</dbReference>
<name>A0A917P960_9ACTN</name>
<gene>
    <name evidence="3" type="ORF">GCM10012282_75500</name>
</gene>